<dbReference type="STRING" id="869209.Tresu_0528"/>
<evidence type="ECO:0000313" key="2">
    <source>
        <dbReference type="Proteomes" id="UP000006852"/>
    </source>
</evidence>
<keyword evidence="2" id="KW-1185">Reference proteome</keyword>
<dbReference type="HOGENOM" id="CLU_176906_0_0_12"/>
<dbReference type="GeneID" id="302997736"/>
<dbReference type="KEGG" id="tsu:Tresu_0528"/>
<reference evidence="2" key="2">
    <citation type="submission" date="2011-04" db="EMBL/GenBank/DDBJ databases">
        <title>The complete genome of chromosome of Treponema succinifaciens DSM 2489.</title>
        <authorList>
            <person name="Lucas S."/>
            <person name="Copeland A."/>
            <person name="Lapidus A."/>
            <person name="Bruce D."/>
            <person name="Goodwin L."/>
            <person name="Pitluck S."/>
            <person name="Peters L."/>
            <person name="Kyrpides N."/>
            <person name="Mavromatis K."/>
            <person name="Ivanova N."/>
            <person name="Ovchinnikova G."/>
            <person name="Teshima H."/>
            <person name="Detter J.C."/>
            <person name="Tapia R."/>
            <person name="Han C."/>
            <person name="Land M."/>
            <person name="Hauser L."/>
            <person name="Markowitz V."/>
            <person name="Cheng J.-F."/>
            <person name="Hugenholtz P."/>
            <person name="Woyke T."/>
            <person name="Wu D."/>
            <person name="Gronow S."/>
            <person name="Wellnitz S."/>
            <person name="Brambilla E."/>
            <person name="Klenk H.-P."/>
            <person name="Eisen J.A."/>
        </authorList>
    </citation>
    <scope>NUCLEOTIDE SEQUENCE [LARGE SCALE GENOMIC DNA]</scope>
    <source>
        <strain evidence="2">ATCC 33096 / DSM 2489 / 6091</strain>
    </source>
</reference>
<dbReference type="eggNOG" id="ENOG503344K">
    <property type="taxonomic scope" value="Bacteria"/>
</dbReference>
<organism evidence="1 2">
    <name type="scientific">Treponema succinifaciens (strain ATCC 33096 / DSM 2489 / 6091)</name>
    <dbReference type="NCBI Taxonomy" id="869209"/>
    <lineage>
        <taxon>Bacteria</taxon>
        <taxon>Pseudomonadati</taxon>
        <taxon>Spirochaetota</taxon>
        <taxon>Spirochaetia</taxon>
        <taxon>Spirochaetales</taxon>
        <taxon>Treponemataceae</taxon>
        <taxon>Treponema</taxon>
    </lineage>
</organism>
<dbReference type="EMBL" id="CP002631">
    <property type="protein sequence ID" value="AEB13474.1"/>
    <property type="molecule type" value="Genomic_DNA"/>
</dbReference>
<sequence>MSMTAVKTYDTKTDMKKRITLRNSKYEYYHVQEFADGRIVLEPRELVVPFEVSQATLDMMDSSVKNLKNGNVSEPLDLTEFEA</sequence>
<dbReference type="AlphaFoldDB" id="F2NRD2"/>
<accession>F2NRD2</accession>
<evidence type="ECO:0000313" key="1">
    <source>
        <dbReference type="EMBL" id="AEB13474.1"/>
    </source>
</evidence>
<dbReference type="Proteomes" id="UP000006852">
    <property type="component" value="Chromosome"/>
</dbReference>
<dbReference type="OrthoDB" id="361390at2"/>
<proteinExistence type="predicted"/>
<protein>
    <submittedName>
        <fullName evidence="1">Uncharacterized protein</fullName>
    </submittedName>
</protein>
<dbReference type="RefSeq" id="WP_013700781.1">
    <property type="nucleotide sequence ID" value="NC_015385.1"/>
</dbReference>
<reference evidence="1 2" key="1">
    <citation type="journal article" date="2011" name="Stand. Genomic Sci.">
        <title>Complete genome sequence of Treponema succinifaciens type strain (6091).</title>
        <authorList>
            <person name="Han C."/>
            <person name="Gronow S."/>
            <person name="Teshima H."/>
            <person name="Lapidus A."/>
            <person name="Nolan M."/>
            <person name="Lucas S."/>
            <person name="Hammon N."/>
            <person name="Deshpande S."/>
            <person name="Cheng J.F."/>
            <person name="Zeytun A."/>
            <person name="Tapia R."/>
            <person name="Goodwin L."/>
            <person name="Pitluck S."/>
            <person name="Liolios K."/>
            <person name="Pagani I."/>
            <person name="Ivanova N."/>
            <person name="Mavromatis K."/>
            <person name="Mikhailova N."/>
            <person name="Huntemann M."/>
            <person name="Pati A."/>
            <person name="Chen A."/>
            <person name="Palaniappan K."/>
            <person name="Land M."/>
            <person name="Hauser L."/>
            <person name="Brambilla E.M."/>
            <person name="Rohde M."/>
            <person name="Goker M."/>
            <person name="Woyke T."/>
            <person name="Bristow J."/>
            <person name="Eisen J.A."/>
            <person name="Markowitz V."/>
            <person name="Hugenholtz P."/>
            <person name="Kyrpides N.C."/>
            <person name="Klenk H.P."/>
            <person name="Detter J.C."/>
        </authorList>
    </citation>
    <scope>NUCLEOTIDE SEQUENCE [LARGE SCALE GENOMIC DNA]</scope>
    <source>
        <strain evidence="2">ATCC 33096 / DSM 2489 / 6091</strain>
    </source>
</reference>
<name>F2NRD2_TRES6</name>
<gene>
    <name evidence="1" type="ordered locus">Tresu_0528</name>
</gene>